<feature type="transmembrane region" description="Helical" evidence="7">
    <location>
        <begin position="65"/>
        <end position="84"/>
    </location>
</feature>
<dbReference type="EMBL" id="JAIWYP010000008">
    <property type="protein sequence ID" value="KAH3787612.1"/>
    <property type="molecule type" value="Genomic_DNA"/>
</dbReference>
<evidence type="ECO:0000256" key="6">
    <source>
        <dbReference type="ARBA" id="ARBA00023136"/>
    </source>
</evidence>
<dbReference type="PANTHER" id="PTHR13144">
    <property type="entry name" value="TEX261 PROTEIN"/>
    <property type="match status" value="1"/>
</dbReference>
<dbReference type="GO" id="GO:0097020">
    <property type="term" value="F:COPII receptor activity"/>
    <property type="evidence" value="ECO:0007669"/>
    <property type="project" value="InterPro"/>
</dbReference>
<dbReference type="AlphaFoldDB" id="A0A9D4IWX3"/>
<reference evidence="8" key="2">
    <citation type="submission" date="2020-11" db="EMBL/GenBank/DDBJ databases">
        <authorList>
            <person name="McCartney M.A."/>
            <person name="Auch B."/>
            <person name="Kono T."/>
            <person name="Mallez S."/>
            <person name="Becker A."/>
            <person name="Gohl D.M."/>
            <person name="Silverstein K.A.T."/>
            <person name="Koren S."/>
            <person name="Bechman K.B."/>
            <person name="Herman A."/>
            <person name="Abrahante J.E."/>
            <person name="Garbe J."/>
        </authorList>
    </citation>
    <scope>NUCLEOTIDE SEQUENCE</scope>
    <source>
        <strain evidence="8">Duluth1</strain>
        <tissue evidence="8">Whole animal</tissue>
    </source>
</reference>
<evidence type="ECO:0000256" key="4">
    <source>
        <dbReference type="ARBA" id="ARBA00022692"/>
    </source>
</evidence>
<dbReference type="OrthoDB" id="28257at2759"/>
<feature type="transmembrane region" description="Helical" evidence="7">
    <location>
        <begin position="127"/>
        <end position="147"/>
    </location>
</feature>
<dbReference type="GO" id="GO:0000139">
    <property type="term" value="C:Golgi membrane"/>
    <property type="evidence" value="ECO:0007669"/>
    <property type="project" value="TreeGrafter"/>
</dbReference>
<evidence type="ECO:0000256" key="3">
    <source>
        <dbReference type="ARBA" id="ARBA00017877"/>
    </source>
</evidence>
<dbReference type="InterPro" id="IPR007277">
    <property type="entry name" value="Svp26/Tex261"/>
</dbReference>
<dbReference type="Pfam" id="PF04148">
    <property type="entry name" value="Erv26"/>
    <property type="match status" value="1"/>
</dbReference>
<keyword evidence="6 7" id="KW-0472">Membrane</keyword>
<evidence type="ECO:0000313" key="8">
    <source>
        <dbReference type="EMBL" id="KAH3787612.1"/>
    </source>
</evidence>
<evidence type="ECO:0000256" key="5">
    <source>
        <dbReference type="ARBA" id="ARBA00022989"/>
    </source>
</evidence>
<dbReference type="Proteomes" id="UP000828390">
    <property type="component" value="Unassembled WGS sequence"/>
</dbReference>
<organism evidence="8 9">
    <name type="scientific">Dreissena polymorpha</name>
    <name type="common">Zebra mussel</name>
    <name type="synonym">Mytilus polymorpha</name>
    <dbReference type="NCBI Taxonomy" id="45954"/>
    <lineage>
        <taxon>Eukaryota</taxon>
        <taxon>Metazoa</taxon>
        <taxon>Spiralia</taxon>
        <taxon>Lophotrochozoa</taxon>
        <taxon>Mollusca</taxon>
        <taxon>Bivalvia</taxon>
        <taxon>Autobranchia</taxon>
        <taxon>Heteroconchia</taxon>
        <taxon>Euheterodonta</taxon>
        <taxon>Imparidentia</taxon>
        <taxon>Neoheterodontei</taxon>
        <taxon>Myida</taxon>
        <taxon>Dreissenoidea</taxon>
        <taxon>Dreissenidae</taxon>
        <taxon>Dreissena</taxon>
    </lineage>
</organism>
<dbReference type="GO" id="GO:0006888">
    <property type="term" value="P:endoplasmic reticulum to Golgi vesicle-mediated transport"/>
    <property type="evidence" value="ECO:0007669"/>
    <property type="project" value="InterPro"/>
</dbReference>
<evidence type="ECO:0000313" key="9">
    <source>
        <dbReference type="Proteomes" id="UP000828390"/>
    </source>
</evidence>
<comment type="caution">
    <text evidence="8">The sequence shown here is derived from an EMBL/GenBank/DDBJ whole genome shotgun (WGS) entry which is preliminary data.</text>
</comment>
<evidence type="ECO:0000256" key="2">
    <source>
        <dbReference type="ARBA" id="ARBA00008096"/>
    </source>
</evidence>
<dbReference type="PANTHER" id="PTHR13144:SF0">
    <property type="entry name" value="PROTEIN TEX261"/>
    <property type="match status" value="1"/>
</dbReference>
<sequence length="201" mass="22938">MWFLYVLSWIALIIQIVVVTLSIAAGLFYLAELVEEYTVLTSKIIKYLILVTSSVFVGLLLFEELPLSCIIFGLLGNVAFFLLLQNFPYFEISSPGFIGSVVSVLINHYLAFSYFTTNWHPFYEVLAYFTVCLWIVPFSFFVSLSANENVLPTTAERTYSESEETDVVSNYFSRKGKKYGLLSFLKNAHGSILPQRVKKHF</sequence>
<keyword evidence="4 7" id="KW-0812">Transmembrane</keyword>
<name>A0A9D4IWX3_DREPO</name>
<reference evidence="8" key="1">
    <citation type="journal article" date="2019" name="bioRxiv">
        <title>The Genome of the Zebra Mussel, Dreissena polymorpha: A Resource for Invasive Species Research.</title>
        <authorList>
            <person name="McCartney M.A."/>
            <person name="Auch B."/>
            <person name="Kono T."/>
            <person name="Mallez S."/>
            <person name="Zhang Y."/>
            <person name="Obille A."/>
            <person name="Becker A."/>
            <person name="Abrahante J.E."/>
            <person name="Garbe J."/>
            <person name="Badalamenti J.P."/>
            <person name="Herman A."/>
            <person name="Mangelson H."/>
            <person name="Liachko I."/>
            <person name="Sullivan S."/>
            <person name="Sone E.D."/>
            <person name="Koren S."/>
            <person name="Silverstein K.A.T."/>
            <person name="Beckman K.B."/>
            <person name="Gohl D.M."/>
        </authorList>
    </citation>
    <scope>NUCLEOTIDE SEQUENCE</scope>
    <source>
        <strain evidence="8">Duluth1</strain>
        <tissue evidence="8">Whole animal</tissue>
    </source>
</reference>
<evidence type="ECO:0000256" key="7">
    <source>
        <dbReference type="SAM" id="Phobius"/>
    </source>
</evidence>
<proteinExistence type="inferred from homology"/>
<protein>
    <recommendedName>
        <fullName evidence="3">Protein TEX261</fullName>
    </recommendedName>
</protein>
<comment type="similarity">
    <text evidence="2">Belongs to the SVP26 family.</text>
</comment>
<feature type="transmembrane region" description="Helical" evidence="7">
    <location>
        <begin position="37"/>
        <end position="59"/>
    </location>
</feature>
<keyword evidence="5 7" id="KW-1133">Transmembrane helix</keyword>
<evidence type="ECO:0000256" key="1">
    <source>
        <dbReference type="ARBA" id="ARBA00004141"/>
    </source>
</evidence>
<feature type="transmembrane region" description="Helical" evidence="7">
    <location>
        <begin position="96"/>
        <end position="115"/>
    </location>
</feature>
<comment type="subcellular location">
    <subcellularLocation>
        <location evidence="1">Membrane</location>
        <topology evidence="1">Multi-pass membrane protein</topology>
    </subcellularLocation>
</comment>
<dbReference type="GO" id="GO:0030134">
    <property type="term" value="C:COPII-coated ER to Golgi transport vesicle"/>
    <property type="evidence" value="ECO:0007669"/>
    <property type="project" value="TreeGrafter"/>
</dbReference>
<keyword evidence="9" id="KW-1185">Reference proteome</keyword>
<dbReference type="GO" id="GO:0005789">
    <property type="term" value="C:endoplasmic reticulum membrane"/>
    <property type="evidence" value="ECO:0007669"/>
    <property type="project" value="TreeGrafter"/>
</dbReference>
<accession>A0A9D4IWX3</accession>
<gene>
    <name evidence="8" type="ORF">DPMN_165738</name>
</gene>
<feature type="transmembrane region" description="Helical" evidence="7">
    <location>
        <begin position="6"/>
        <end position="30"/>
    </location>
</feature>